<gene>
    <name evidence="2" type="ORF">EZS28_040321</name>
</gene>
<dbReference type="AlphaFoldDB" id="A0A5J4U2B6"/>
<feature type="coiled-coil region" evidence="1">
    <location>
        <begin position="265"/>
        <end position="324"/>
    </location>
</feature>
<reference evidence="2 3" key="1">
    <citation type="submission" date="2019-03" db="EMBL/GenBank/DDBJ databases">
        <title>Single cell metagenomics reveals metabolic interactions within the superorganism composed of flagellate Streblomastix strix and complex community of Bacteroidetes bacteria on its surface.</title>
        <authorList>
            <person name="Treitli S.C."/>
            <person name="Kolisko M."/>
            <person name="Husnik F."/>
            <person name="Keeling P."/>
            <person name="Hampl V."/>
        </authorList>
    </citation>
    <scope>NUCLEOTIDE SEQUENCE [LARGE SCALE GENOMIC DNA]</scope>
    <source>
        <strain evidence="2">ST1C</strain>
    </source>
</reference>
<evidence type="ECO:0000256" key="1">
    <source>
        <dbReference type="SAM" id="Coils"/>
    </source>
</evidence>
<organism evidence="2 3">
    <name type="scientific">Streblomastix strix</name>
    <dbReference type="NCBI Taxonomy" id="222440"/>
    <lineage>
        <taxon>Eukaryota</taxon>
        <taxon>Metamonada</taxon>
        <taxon>Preaxostyla</taxon>
        <taxon>Oxymonadida</taxon>
        <taxon>Streblomastigidae</taxon>
        <taxon>Streblomastix</taxon>
    </lineage>
</organism>
<dbReference type="PROSITE" id="PS50096">
    <property type="entry name" value="IQ"/>
    <property type="match status" value="1"/>
</dbReference>
<keyword evidence="1" id="KW-0175">Coiled coil</keyword>
<evidence type="ECO:0000313" key="2">
    <source>
        <dbReference type="EMBL" id="KAA6364152.1"/>
    </source>
</evidence>
<sequence>MQAYTMQMVDPDGQGPLPEFATVYTNKGKLYSMGGYIPKDESKYDKYREQYIGQVVKDQRKNTKFFDFMQGKEVPYRAQHKDGTYTMKQFQQLVPRNHFLATYVPTIAEEYKNNNQIEKWGKGEYMAAASAAWNEIQRGLLEEIDPVYDWVNASDAKMKMRSQELWIKTKISIEDVNRLLQLYDPNANINVNDQQKRSNLSTILTKIGFYGQRNNVSAVEQAINAVVSCNIYMEQSKAATVIQNRVRKWFNQRKQQRLTREEQIQKEQEQLQKQRELDIKELREEFDPELLDEDGIFDPERYRQQQHQLRAQEIEERRRKQDEDRQARQAQLLDEFHNVEDLNIDILFETDQQEINDHIRTHDKYVYRHQNTDNDAIMLCDVQNQDQFNRIKNIALNRYNKETADLDKHLDSAYDKEKGNVFKLALDFGVLIEHVDGNNEDQTIKYKYMLPDDASSERRAPLEIRSKDNISIYKQYLRTVIGSMQE</sequence>
<accession>A0A5J4U2B6</accession>
<evidence type="ECO:0000313" key="3">
    <source>
        <dbReference type="Proteomes" id="UP000324800"/>
    </source>
</evidence>
<dbReference type="EMBL" id="SNRW01022003">
    <property type="protein sequence ID" value="KAA6364152.1"/>
    <property type="molecule type" value="Genomic_DNA"/>
</dbReference>
<protein>
    <submittedName>
        <fullName evidence="2">Uncharacterized protein</fullName>
    </submittedName>
</protein>
<dbReference type="Proteomes" id="UP000324800">
    <property type="component" value="Unassembled WGS sequence"/>
</dbReference>
<comment type="caution">
    <text evidence="2">The sequence shown here is derived from an EMBL/GenBank/DDBJ whole genome shotgun (WGS) entry which is preliminary data.</text>
</comment>
<name>A0A5J4U2B6_9EUKA</name>
<proteinExistence type="predicted"/>